<feature type="region of interest" description="Disordered" evidence="1">
    <location>
        <begin position="1"/>
        <end position="80"/>
    </location>
</feature>
<dbReference type="PANTHER" id="PTHR45913">
    <property type="entry name" value="EPM2A-INTERACTING PROTEIN 1"/>
    <property type="match status" value="1"/>
</dbReference>
<dbReference type="PANTHER" id="PTHR45913:SF19">
    <property type="entry name" value="LOW QUALITY PROTEIN: ZINC FINGER BED DOMAIN-CONTAINING PROTEIN 5-LIKE"/>
    <property type="match status" value="1"/>
</dbReference>
<accession>C1BP00</accession>
<sequence length="202" mass="22442">MDKWLKRLKPPSTETPQAPTPTTEDVGDIDPDLSPEETCASSNSETAAHQATSMASASDRGGDDEPPSTSKHMGVEMPTSVKRRKYDDKYIALGFTCIGTGSSIQPQCVVCAMVLSHNSMKPSLLRRHLETNHPHLKNKPREYFERELHGLSITKSTITKLTNLKTKYRHRLCVEDDLRLKLSPIRPDIQGLCASSQAHTPH</sequence>
<dbReference type="AlphaFoldDB" id="C1BP00"/>
<gene>
    <name evidence="2" type="primary">ZBED5</name>
</gene>
<organism evidence="2">
    <name type="scientific">Caligus rogercresseyi</name>
    <name type="common">Sea louse</name>
    <dbReference type="NCBI Taxonomy" id="217165"/>
    <lineage>
        <taxon>Eukaryota</taxon>
        <taxon>Metazoa</taxon>
        <taxon>Ecdysozoa</taxon>
        <taxon>Arthropoda</taxon>
        <taxon>Crustacea</taxon>
        <taxon>Multicrustacea</taxon>
        <taxon>Hexanauplia</taxon>
        <taxon>Copepoda</taxon>
        <taxon>Siphonostomatoida</taxon>
        <taxon>Caligidae</taxon>
        <taxon>Caligus</taxon>
    </lineage>
</organism>
<feature type="compositionally biased region" description="Acidic residues" evidence="1">
    <location>
        <begin position="25"/>
        <end position="35"/>
    </location>
</feature>
<feature type="compositionally biased region" description="Polar residues" evidence="1">
    <location>
        <begin position="39"/>
        <end position="56"/>
    </location>
</feature>
<dbReference type="EMBL" id="BT076329">
    <property type="protein sequence ID" value="ACO10753.1"/>
    <property type="molecule type" value="mRNA"/>
</dbReference>
<name>C1BP00_CALRO</name>
<feature type="compositionally biased region" description="Low complexity" evidence="1">
    <location>
        <begin position="10"/>
        <end position="23"/>
    </location>
</feature>
<evidence type="ECO:0000256" key="1">
    <source>
        <dbReference type="SAM" id="MobiDB-lite"/>
    </source>
</evidence>
<protein>
    <submittedName>
        <fullName evidence="2">Zinc finger BED domain-containing protein 5</fullName>
    </submittedName>
</protein>
<proteinExistence type="evidence at transcript level"/>
<evidence type="ECO:0000313" key="2">
    <source>
        <dbReference type="EMBL" id="ACO10753.1"/>
    </source>
</evidence>
<reference evidence="2" key="1">
    <citation type="submission" date="2009-03" db="EMBL/GenBank/DDBJ databases">
        <title>Caligus rogercresseyi ESTs and full-length cDNAs.</title>
        <authorList>
            <person name="Yasuike M."/>
            <person name="von Schalburg K."/>
            <person name="Cooper G."/>
            <person name="Leong J."/>
            <person name="Jones S.R.M."/>
            <person name="Koop B.F."/>
        </authorList>
    </citation>
    <scope>NUCLEOTIDE SEQUENCE</scope>
    <source>
        <tissue evidence="2">Whole tissue</tissue>
    </source>
</reference>